<dbReference type="Pfam" id="PF00155">
    <property type="entry name" value="Aminotran_1_2"/>
    <property type="match status" value="1"/>
</dbReference>
<comment type="pathway">
    <text evidence="2 9">Amino-acid biosynthesis; L-histidine biosynthesis; L-histidine from 5-phospho-alpha-D-ribose 1-diphosphate: step 7/9.</text>
</comment>
<protein>
    <recommendedName>
        <fullName evidence="9">Histidinol-phosphate aminotransferase</fullName>
        <ecNumber evidence="9">2.6.1.9</ecNumber>
    </recommendedName>
    <alternativeName>
        <fullName evidence="9">Imidazole acetol-phosphate transaminase</fullName>
    </alternativeName>
</protein>
<evidence type="ECO:0000256" key="9">
    <source>
        <dbReference type="HAMAP-Rule" id="MF_01023"/>
    </source>
</evidence>
<name>A0ABU4UEB9_9GAMM</name>
<evidence type="ECO:0000256" key="5">
    <source>
        <dbReference type="ARBA" id="ARBA00022576"/>
    </source>
</evidence>
<dbReference type="HAMAP" id="MF_01023">
    <property type="entry name" value="HisC_aminotrans_2"/>
    <property type="match status" value="1"/>
</dbReference>
<evidence type="ECO:0000256" key="3">
    <source>
        <dbReference type="ARBA" id="ARBA00007970"/>
    </source>
</evidence>
<dbReference type="PANTHER" id="PTHR43643:SF3">
    <property type="entry name" value="HISTIDINOL-PHOSPHATE AMINOTRANSFERASE"/>
    <property type="match status" value="1"/>
</dbReference>
<keyword evidence="9" id="KW-0368">Histidine biosynthesis</keyword>
<evidence type="ECO:0000313" key="12">
    <source>
        <dbReference type="Proteomes" id="UP001284537"/>
    </source>
</evidence>
<dbReference type="Gene3D" id="3.40.640.10">
    <property type="entry name" value="Type I PLP-dependent aspartate aminotransferase-like (Major domain)"/>
    <property type="match status" value="1"/>
</dbReference>
<dbReference type="InterPro" id="IPR005861">
    <property type="entry name" value="HisP_aminotrans"/>
</dbReference>
<evidence type="ECO:0000313" key="11">
    <source>
        <dbReference type="EMBL" id="MDX8127483.1"/>
    </source>
</evidence>
<dbReference type="PANTHER" id="PTHR43643">
    <property type="entry name" value="HISTIDINOL-PHOSPHATE AMINOTRANSFERASE 2"/>
    <property type="match status" value="1"/>
</dbReference>
<dbReference type="InterPro" id="IPR050106">
    <property type="entry name" value="HistidinolP_aminotransfase"/>
</dbReference>
<comment type="subunit">
    <text evidence="4 9">Homodimer.</text>
</comment>
<dbReference type="EMBL" id="JAXARY010000007">
    <property type="protein sequence ID" value="MDX8127483.1"/>
    <property type="molecule type" value="Genomic_DNA"/>
</dbReference>
<evidence type="ECO:0000256" key="1">
    <source>
        <dbReference type="ARBA" id="ARBA00001933"/>
    </source>
</evidence>
<evidence type="ECO:0000256" key="8">
    <source>
        <dbReference type="ARBA" id="ARBA00047481"/>
    </source>
</evidence>
<dbReference type="Proteomes" id="UP001284537">
    <property type="component" value="Unassembled WGS sequence"/>
</dbReference>
<dbReference type="InterPro" id="IPR001917">
    <property type="entry name" value="Aminotrans_II_pyridoxalP_BS"/>
</dbReference>
<dbReference type="Gene3D" id="3.90.1150.10">
    <property type="entry name" value="Aspartate Aminotransferase, domain 1"/>
    <property type="match status" value="1"/>
</dbReference>
<feature type="domain" description="Aminotransferase class I/classII large" evidence="10">
    <location>
        <begin position="35"/>
        <end position="360"/>
    </location>
</feature>
<dbReference type="InterPro" id="IPR015422">
    <property type="entry name" value="PyrdxlP-dep_Trfase_small"/>
</dbReference>
<keyword evidence="6 9" id="KW-0808">Transferase</keyword>
<dbReference type="CDD" id="cd00609">
    <property type="entry name" value="AAT_like"/>
    <property type="match status" value="1"/>
</dbReference>
<keyword evidence="5 9" id="KW-0032">Aminotransferase</keyword>
<keyword evidence="12" id="KW-1185">Reference proteome</keyword>
<comment type="caution">
    <text evidence="11">The sequence shown here is derived from an EMBL/GenBank/DDBJ whole genome shotgun (WGS) entry which is preliminary data.</text>
</comment>
<comment type="catalytic activity">
    <reaction evidence="8 9">
        <text>L-histidinol phosphate + 2-oxoglutarate = 3-(imidazol-4-yl)-2-oxopropyl phosphate + L-glutamate</text>
        <dbReference type="Rhea" id="RHEA:23744"/>
        <dbReference type="ChEBI" id="CHEBI:16810"/>
        <dbReference type="ChEBI" id="CHEBI:29985"/>
        <dbReference type="ChEBI" id="CHEBI:57766"/>
        <dbReference type="ChEBI" id="CHEBI:57980"/>
        <dbReference type="EC" id="2.6.1.9"/>
    </reaction>
</comment>
<accession>A0ABU4UEB9</accession>
<dbReference type="InterPro" id="IPR015424">
    <property type="entry name" value="PyrdxlP-dep_Trfase"/>
</dbReference>
<gene>
    <name evidence="9 11" type="primary">hisC</name>
    <name evidence="11" type="ORF">QLH52_09330</name>
</gene>
<dbReference type="PROSITE" id="PS00599">
    <property type="entry name" value="AA_TRANSFER_CLASS_2"/>
    <property type="match status" value="1"/>
</dbReference>
<keyword evidence="9" id="KW-0028">Amino-acid biosynthesis</keyword>
<dbReference type="EC" id="2.6.1.9" evidence="9"/>
<sequence length="367" mass="39807">MNKFVELATAGVQQLVPYVPGKPVDELQRELGIAEVIKLASNENPLGTGTKVAAAIQAILPELTRYPDGSGFTLKAELSAKLNVAPEQITLGNGSSEILELVMRTFVTPELEVVFSQHAFALYPILTQAVGAKAKVVPAKNYGHDLAAMRAQVGPKTRVVFIANPNNPTGTLLNKNELESFIADLPAHVLCVLDEAYYEFVDPAVRTESLAWPNRYPNLIIARTFSKAYGLAGLRIGYGISSPDIADLLNRVRQPFNCSMLALAAAEAALGDTDYLNQTVALNNAGMTQLTDVFKELDLPWIPSSGNFVSVDVKQPALPIYEALLRKGVIVRPVANYEMPNHLRVSIGTERENAIFIKALREVLSGV</sequence>
<evidence type="ECO:0000256" key="4">
    <source>
        <dbReference type="ARBA" id="ARBA00011738"/>
    </source>
</evidence>
<evidence type="ECO:0000259" key="10">
    <source>
        <dbReference type="Pfam" id="PF00155"/>
    </source>
</evidence>
<organism evidence="11 12">
    <name type="scientific">Methylomonas defluvii</name>
    <dbReference type="NCBI Taxonomy" id="3045149"/>
    <lineage>
        <taxon>Bacteria</taxon>
        <taxon>Pseudomonadati</taxon>
        <taxon>Pseudomonadota</taxon>
        <taxon>Gammaproteobacteria</taxon>
        <taxon>Methylococcales</taxon>
        <taxon>Methylococcaceae</taxon>
        <taxon>Methylomonas</taxon>
    </lineage>
</organism>
<dbReference type="InterPro" id="IPR015421">
    <property type="entry name" value="PyrdxlP-dep_Trfase_major"/>
</dbReference>
<dbReference type="GO" id="GO:0004400">
    <property type="term" value="F:histidinol-phosphate transaminase activity"/>
    <property type="evidence" value="ECO:0007669"/>
    <property type="project" value="UniProtKB-EC"/>
</dbReference>
<comment type="similarity">
    <text evidence="3 9">Belongs to the class-II pyridoxal-phosphate-dependent aminotransferase family. Histidinol-phosphate aminotransferase subfamily.</text>
</comment>
<dbReference type="InterPro" id="IPR004839">
    <property type="entry name" value="Aminotransferase_I/II_large"/>
</dbReference>
<evidence type="ECO:0000256" key="6">
    <source>
        <dbReference type="ARBA" id="ARBA00022679"/>
    </source>
</evidence>
<comment type="cofactor">
    <cofactor evidence="1 9">
        <name>pyridoxal 5'-phosphate</name>
        <dbReference type="ChEBI" id="CHEBI:597326"/>
    </cofactor>
</comment>
<proteinExistence type="inferred from homology"/>
<dbReference type="NCBIfam" id="TIGR01141">
    <property type="entry name" value="hisC"/>
    <property type="match status" value="1"/>
</dbReference>
<evidence type="ECO:0000256" key="7">
    <source>
        <dbReference type="ARBA" id="ARBA00022898"/>
    </source>
</evidence>
<feature type="modified residue" description="N6-(pyridoxal phosphate)lysine" evidence="9">
    <location>
        <position position="227"/>
    </location>
</feature>
<dbReference type="SUPFAM" id="SSF53383">
    <property type="entry name" value="PLP-dependent transferases"/>
    <property type="match status" value="1"/>
</dbReference>
<keyword evidence="7 9" id="KW-0663">Pyridoxal phosphate</keyword>
<reference evidence="11 12" key="1">
    <citation type="submission" date="2023-11" db="EMBL/GenBank/DDBJ databases">
        <authorList>
            <person name="Ouyang M.-Y."/>
        </authorList>
    </citation>
    <scope>NUCLEOTIDE SEQUENCE [LARGE SCALE GENOMIC DNA]</scope>
    <source>
        <strain evidence="11 12">OY6</strain>
    </source>
</reference>
<evidence type="ECO:0000256" key="2">
    <source>
        <dbReference type="ARBA" id="ARBA00005011"/>
    </source>
</evidence>
<dbReference type="RefSeq" id="WP_319961350.1">
    <property type="nucleotide sequence ID" value="NZ_JAXARY010000007.1"/>
</dbReference>